<comment type="caution">
    <text evidence="1">The sequence shown here is derived from an EMBL/GenBank/DDBJ whole genome shotgun (WGS) entry which is preliminary data.</text>
</comment>
<dbReference type="EMBL" id="MU276009">
    <property type="protein sequence ID" value="KAI0043652.1"/>
    <property type="molecule type" value="Genomic_DNA"/>
</dbReference>
<gene>
    <name evidence="1" type="ORF">FA95DRAFT_366195</name>
</gene>
<organism evidence="1 2">
    <name type="scientific">Auriscalpium vulgare</name>
    <dbReference type="NCBI Taxonomy" id="40419"/>
    <lineage>
        <taxon>Eukaryota</taxon>
        <taxon>Fungi</taxon>
        <taxon>Dikarya</taxon>
        <taxon>Basidiomycota</taxon>
        <taxon>Agaricomycotina</taxon>
        <taxon>Agaricomycetes</taxon>
        <taxon>Russulales</taxon>
        <taxon>Auriscalpiaceae</taxon>
        <taxon>Auriscalpium</taxon>
    </lineage>
</organism>
<protein>
    <submittedName>
        <fullName evidence="1">Uncharacterized protein</fullName>
    </submittedName>
</protein>
<dbReference type="Proteomes" id="UP000814033">
    <property type="component" value="Unassembled WGS sequence"/>
</dbReference>
<name>A0ACB8RIC7_9AGAM</name>
<evidence type="ECO:0000313" key="2">
    <source>
        <dbReference type="Proteomes" id="UP000814033"/>
    </source>
</evidence>
<keyword evidence="2" id="KW-1185">Reference proteome</keyword>
<reference evidence="1" key="2">
    <citation type="journal article" date="2022" name="New Phytol.">
        <title>Evolutionary transition to the ectomycorrhizal habit in the genomes of a hyperdiverse lineage of mushroom-forming fungi.</title>
        <authorList>
            <person name="Looney B."/>
            <person name="Miyauchi S."/>
            <person name="Morin E."/>
            <person name="Drula E."/>
            <person name="Courty P.E."/>
            <person name="Kohler A."/>
            <person name="Kuo A."/>
            <person name="LaButti K."/>
            <person name="Pangilinan J."/>
            <person name="Lipzen A."/>
            <person name="Riley R."/>
            <person name="Andreopoulos W."/>
            <person name="He G."/>
            <person name="Johnson J."/>
            <person name="Nolan M."/>
            <person name="Tritt A."/>
            <person name="Barry K.W."/>
            <person name="Grigoriev I.V."/>
            <person name="Nagy L.G."/>
            <person name="Hibbett D."/>
            <person name="Henrissat B."/>
            <person name="Matheny P.B."/>
            <person name="Labbe J."/>
            <person name="Martin F.M."/>
        </authorList>
    </citation>
    <scope>NUCLEOTIDE SEQUENCE</scope>
    <source>
        <strain evidence="1">FP105234-sp</strain>
    </source>
</reference>
<accession>A0ACB8RIC7</accession>
<proteinExistence type="predicted"/>
<evidence type="ECO:0000313" key="1">
    <source>
        <dbReference type="EMBL" id="KAI0043652.1"/>
    </source>
</evidence>
<sequence length="380" mass="41031">MAALDIEHLVPYVSLITLATASVYAGAQGTLSSAKPSGSAQKAAGKANEDKDDDEPVLERLTSADAWLFPVLGSFTLLGLFLVIKYVGKEWINFLLAWYFSLGGLVSVSRSLVRVARAAVGTARWKQFDRSQLKYVSGGAEIASVSWRTPSIFLVPLGFLPSILYTFFSGPKKSALLTNVLALSFAQDAMRLLQIDSFQTGTILLSGLFVYDIYWVFGTRVMVSVATDLDLPMKILAPKSLDFSMEKGAMMLGLGDIVVPGIFVALALRYDHYRHHSRAGAPAGPAFAKPYFGAALTAYVAGLGTTMVVMHIFRTGQPALLYLSPACILSFLLTAWRRGEVAEAWKWSDEPVPSKSGDENREALKVSEAGAPTPADASTQ</sequence>
<reference evidence="1" key="1">
    <citation type="submission" date="2021-02" db="EMBL/GenBank/DDBJ databases">
        <authorList>
            <consortium name="DOE Joint Genome Institute"/>
            <person name="Ahrendt S."/>
            <person name="Looney B.P."/>
            <person name="Miyauchi S."/>
            <person name="Morin E."/>
            <person name="Drula E."/>
            <person name="Courty P.E."/>
            <person name="Chicoki N."/>
            <person name="Fauchery L."/>
            <person name="Kohler A."/>
            <person name="Kuo A."/>
            <person name="Labutti K."/>
            <person name="Pangilinan J."/>
            <person name="Lipzen A."/>
            <person name="Riley R."/>
            <person name="Andreopoulos W."/>
            <person name="He G."/>
            <person name="Johnson J."/>
            <person name="Barry K.W."/>
            <person name="Grigoriev I.V."/>
            <person name="Nagy L."/>
            <person name="Hibbett D."/>
            <person name="Henrissat B."/>
            <person name="Matheny P.B."/>
            <person name="Labbe J."/>
            <person name="Martin F."/>
        </authorList>
    </citation>
    <scope>NUCLEOTIDE SEQUENCE</scope>
    <source>
        <strain evidence="1">FP105234-sp</strain>
    </source>
</reference>